<keyword evidence="1" id="KW-0804">Transcription</keyword>
<dbReference type="Pfam" id="PF05066">
    <property type="entry name" value="HARE-HTH"/>
    <property type="match status" value="1"/>
</dbReference>
<organism evidence="4">
    <name type="scientific">bioreactor metagenome</name>
    <dbReference type="NCBI Taxonomy" id="1076179"/>
    <lineage>
        <taxon>unclassified sequences</taxon>
        <taxon>metagenomes</taxon>
        <taxon>ecological metagenomes</taxon>
    </lineage>
</organism>
<dbReference type="EMBL" id="VSSQ01003007">
    <property type="protein sequence ID" value="MPM18554.1"/>
    <property type="molecule type" value="Genomic_DNA"/>
</dbReference>
<evidence type="ECO:0000259" key="3">
    <source>
        <dbReference type="PROSITE" id="PS51913"/>
    </source>
</evidence>
<reference evidence="4" key="1">
    <citation type="submission" date="2019-08" db="EMBL/GenBank/DDBJ databases">
        <authorList>
            <person name="Kucharzyk K."/>
            <person name="Murdoch R.W."/>
            <person name="Higgins S."/>
            <person name="Loffler F."/>
        </authorList>
    </citation>
    <scope>NUCLEOTIDE SEQUENCE</scope>
</reference>
<dbReference type="GO" id="GO:0006355">
    <property type="term" value="P:regulation of DNA-templated transcription"/>
    <property type="evidence" value="ECO:0007669"/>
    <property type="project" value="InterPro"/>
</dbReference>
<gene>
    <name evidence="4" type="ORF">SDC9_64966</name>
</gene>
<name>A0A644XWW9_9ZZZZ</name>
<feature type="domain" description="HTH HARE-type" evidence="3">
    <location>
        <begin position="93"/>
        <end position="166"/>
    </location>
</feature>
<feature type="compositionally biased region" description="Low complexity" evidence="2">
    <location>
        <begin position="64"/>
        <end position="86"/>
    </location>
</feature>
<sequence>MSSVTNEVTVGSRVLVKVGCREIEATVLELTETDCRVKSIASGKEFSPKQILRVIAPPERAEAEQPMPETPAETEAPNPAPECAAPQKPAKKMSLMDAAVEVLKTGDHPMNTRELVKAAAEQGLWIPTACKTPEQTLYGSIFREIATKEDPRIVKSEQKGKFEIAR</sequence>
<protein>
    <recommendedName>
        <fullName evidence="3">HTH HARE-type domain-containing protein</fullName>
    </recommendedName>
</protein>
<dbReference type="AlphaFoldDB" id="A0A644XWW9"/>
<evidence type="ECO:0000313" key="4">
    <source>
        <dbReference type="EMBL" id="MPM18554.1"/>
    </source>
</evidence>
<accession>A0A644XWW9</accession>
<proteinExistence type="predicted"/>
<evidence type="ECO:0000256" key="1">
    <source>
        <dbReference type="ARBA" id="ARBA00023163"/>
    </source>
</evidence>
<comment type="caution">
    <text evidence="4">The sequence shown here is derived from an EMBL/GenBank/DDBJ whole genome shotgun (WGS) entry which is preliminary data.</text>
</comment>
<dbReference type="PROSITE" id="PS51913">
    <property type="entry name" value="HTH_HARE"/>
    <property type="match status" value="1"/>
</dbReference>
<dbReference type="InterPro" id="IPR007759">
    <property type="entry name" value="Asxl_HARE-HTH"/>
</dbReference>
<evidence type="ECO:0000256" key="2">
    <source>
        <dbReference type="SAM" id="MobiDB-lite"/>
    </source>
</evidence>
<feature type="region of interest" description="Disordered" evidence="2">
    <location>
        <begin position="57"/>
        <end position="91"/>
    </location>
</feature>